<feature type="transmembrane region" description="Helical" evidence="1">
    <location>
        <begin position="117"/>
        <end position="138"/>
    </location>
</feature>
<gene>
    <name evidence="2" type="ORF">GCM10011514_51160</name>
</gene>
<proteinExistence type="predicted"/>
<keyword evidence="1" id="KW-1133">Transmembrane helix</keyword>
<keyword evidence="3" id="KW-1185">Reference proteome</keyword>
<comment type="caution">
    <text evidence="2">The sequence shown here is derived from an EMBL/GenBank/DDBJ whole genome shotgun (WGS) entry which is preliminary data.</text>
</comment>
<dbReference type="EMBL" id="BMKK01000017">
    <property type="protein sequence ID" value="GGD80792.1"/>
    <property type="molecule type" value="Genomic_DNA"/>
</dbReference>
<organism evidence="2 3">
    <name type="scientific">Emticicia aquatilis</name>
    <dbReference type="NCBI Taxonomy" id="1537369"/>
    <lineage>
        <taxon>Bacteria</taxon>
        <taxon>Pseudomonadati</taxon>
        <taxon>Bacteroidota</taxon>
        <taxon>Cytophagia</taxon>
        <taxon>Cytophagales</taxon>
        <taxon>Leadbetterellaceae</taxon>
        <taxon>Emticicia</taxon>
    </lineage>
</organism>
<evidence type="ECO:0000256" key="1">
    <source>
        <dbReference type="SAM" id="Phobius"/>
    </source>
</evidence>
<feature type="transmembrane region" description="Helical" evidence="1">
    <location>
        <begin position="61"/>
        <end position="83"/>
    </location>
</feature>
<reference evidence="2" key="1">
    <citation type="journal article" date="2014" name="Int. J. Syst. Evol. Microbiol.">
        <title>Complete genome sequence of Corynebacterium casei LMG S-19264T (=DSM 44701T), isolated from a smear-ripened cheese.</title>
        <authorList>
            <consortium name="US DOE Joint Genome Institute (JGI-PGF)"/>
            <person name="Walter F."/>
            <person name="Albersmeier A."/>
            <person name="Kalinowski J."/>
            <person name="Ruckert C."/>
        </authorList>
    </citation>
    <scope>NUCLEOTIDE SEQUENCE</scope>
    <source>
        <strain evidence="2">CGMCC 1.15958</strain>
    </source>
</reference>
<sequence>MLKKHSVLIGTTASLLLLSIAMMVYPGGSVFDNNAVGFDLTKNFISNLFGAKALNGSDNPARYWADAGMIFFAVSFAMFFMRFSEKIPQKSAANVIKYAGAGGMIFTFLVVTPLHDIMITIASTMFLLSIFYITVFVLKSKLYFLKVLCVISMLNFYFTLYLYGFGNLVYLPIMQKITYFSMIILILLLDYFTTKEDFEHIKISNSHKNVAN</sequence>
<feature type="transmembrane region" description="Helical" evidence="1">
    <location>
        <begin position="169"/>
        <end position="192"/>
    </location>
</feature>
<keyword evidence="1" id="KW-0812">Transmembrane</keyword>
<keyword evidence="1" id="KW-0472">Membrane</keyword>
<feature type="transmembrane region" description="Helical" evidence="1">
    <location>
        <begin position="143"/>
        <end position="163"/>
    </location>
</feature>
<dbReference type="Proteomes" id="UP000609064">
    <property type="component" value="Unassembled WGS sequence"/>
</dbReference>
<evidence type="ECO:0000313" key="2">
    <source>
        <dbReference type="EMBL" id="GGD80792.1"/>
    </source>
</evidence>
<feature type="transmembrane region" description="Helical" evidence="1">
    <location>
        <begin position="95"/>
        <end position="111"/>
    </location>
</feature>
<name>A0A917DYY4_9BACT</name>
<reference evidence="2" key="2">
    <citation type="submission" date="2020-09" db="EMBL/GenBank/DDBJ databases">
        <authorList>
            <person name="Sun Q."/>
            <person name="Zhou Y."/>
        </authorList>
    </citation>
    <scope>NUCLEOTIDE SEQUENCE</scope>
    <source>
        <strain evidence="2">CGMCC 1.15958</strain>
    </source>
</reference>
<protein>
    <recommendedName>
        <fullName evidence="4">DUF998 domain-containing protein</fullName>
    </recommendedName>
</protein>
<dbReference type="AlphaFoldDB" id="A0A917DYY4"/>
<evidence type="ECO:0008006" key="4">
    <source>
        <dbReference type="Google" id="ProtNLM"/>
    </source>
</evidence>
<accession>A0A917DYY4</accession>
<evidence type="ECO:0000313" key="3">
    <source>
        <dbReference type="Proteomes" id="UP000609064"/>
    </source>
</evidence>
<dbReference type="RefSeq" id="WP_188770905.1">
    <property type="nucleotide sequence ID" value="NZ_BMKK01000017.1"/>
</dbReference>